<sequence>MLDRSLIAVRMPTDPRRRPWCRRRRRSGADGRVYLTRRGPR</sequence>
<accession>A0A1R4ISI2</accession>
<dbReference type="Proteomes" id="UP000196230">
    <property type="component" value="Unassembled WGS sequence"/>
</dbReference>
<proteinExistence type="predicted"/>
<organism evidence="1 2">
    <name type="scientific">Micrococcus lylae</name>
    <dbReference type="NCBI Taxonomy" id="1273"/>
    <lineage>
        <taxon>Bacteria</taxon>
        <taxon>Bacillati</taxon>
        <taxon>Actinomycetota</taxon>
        <taxon>Actinomycetes</taxon>
        <taxon>Micrococcales</taxon>
        <taxon>Micrococcaceae</taxon>
        <taxon>Micrococcus</taxon>
    </lineage>
</organism>
<dbReference type="EMBL" id="FUKP01000025">
    <property type="protein sequence ID" value="SJN22708.1"/>
    <property type="molecule type" value="Genomic_DNA"/>
</dbReference>
<dbReference type="AlphaFoldDB" id="A0A1R4ISI2"/>
<evidence type="ECO:0000313" key="2">
    <source>
        <dbReference type="Proteomes" id="UP000196230"/>
    </source>
</evidence>
<name>A0A1R4ISI2_9MICC</name>
<reference evidence="1 2" key="1">
    <citation type="submission" date="2017-02" db="EMBL/GenBank/DDBJ databases">
        <authorList>
            <person name="Peterson S.W."/>
        </authorList>
    </citation>
    <scope>NUCLEOTIDE SEQUENCE [LARGE SCALE GENOMIC DNA]</scope>
    <source>
        <strain evidence="1 2">2B3F</strain>
    </source>
</reference>
<protein>
    <submittedName>
        <fullName evidence="1">Uncharacterized protein</fullName>
    </submittedName>
</protein>
<evidence type="ECO:0000313" key="1">
    <source>
        <dbReference type="EMBL" id="SJN22708.1"/>
    </source>
</evidence>
<gene>
    <name evidence="1" type="ORF">FM125_04265</name>
</gene>